<dbReference type="RefSeq" id="WP_093851382.1">
    <property type="nucleotide sequence ID" value="NZ_FOSG01000017.1"/>
</dbReference>
<reference evidence="4" key="1">
    <citation type="submission" date="2016-10" db="EMBL/GenBank/DDBJ databases">
        <authorList>
            <person name="Varghese N."/>
            <person name="Submissions S."/>
        </authorList>
    </citation>
    <scope>NUCLEOTIDE SEQUENCE [LARGE SCALE GENOMIC DNA]</scope>
    <source>
        <strain evidence="4">PL19</strain>
    </source>
</reference>
<dbReference type="Proteomes" id="UP000198928">
    <property type="component" value="Unassembled WGS sequence"/>
</dbReference>
<evidence type="ECO:0008006" key="5">
    <source>
        <dbReference type="Google" id="ProtNLM"/>
    </source>
</evidence>
<accession>A0A1I4GZE3</accession>
<evidence type="ECO:0000256" key="1">
    <source>
        <dbReference type="SAM" id="MobiDB-lite"/>
    </source>
</evidence>
<name>A0A1I4GZE3_9ACTN</name>
<keyword evidence="2" id="KW-1133">Transmembrane helix</keyword>
<feature type="region of interest" description="Disordered" evidence="1">
    <location>
        <begin position="1"/>
        <end position="121"/>
    </location>
</feature>
<evidence type="ECO:0000256" key="2">
    <source>
        <dbReference type="SAM" id="Phobius"/>
    </source>
</evidence>
<dbReference type="InterPro" id="IPR057561">
    <property type="entry name" value="NADase_transloc"/>
</dbReference>
<protein>
    <recommendedName>
        <fullName evidence="5">Zinc-ribbon domain-containing protein</fullName>
    </recommendedName>
</protein>
<gene>
    <name evidence="3" type="ORF">SAMN05192584_11788</name>
</gene>
<evidence type="ECO:0000313" key="4">
    <source>
        <dbReference type="Proteomes" id="UP000198928"/>
    </source>
</evidence>
<feature type="compositionally biased region" description="Pro residues" evidence="1">
    <location>
        <begin position="43"/>
        <end position="58"/>
    </location>
</feature>
<feature type="transmembrane region" description="Helical" evidence="2">
    <location>
        <begin position="192"/>
        <end position="213"/>
    </location>
</feature>
<feature type="compositionally biased region" description="Low complexity" evidence="1">
    <location>
        <begin position="105"/>
        <end position="121"/>
    </location>
</feature>
<organism evidence="3 4">
    <name type="scientific">Streptomyces pini</name>
    <dbReference type="NCBI Taxonomy" id="1520580"/>
    <lineage>
        <taxon>Bacteria</taxon>
        <taxon>Bacillati</taxon>
        <taxon>Actinomycetota</taxon>
        <taxon>Actinomycetes</taxon>
        <taxon>Kitasatosporales</taxon>
        <taxon>Streptomycetaceae</taxon>
        <taxon>Streptomyces</taxon>
    </lineage>
</organism>
<dbReference type="NCBIfam" id="NF047619">
    <property type="entry name" value="NADase_discoid"/>
    <property type="match status" value="1"/>
</dbReference>
<dbReference type="EMBL" id="FOSG01000017">
    <property type="protein sequence ID" value="SFL35384.1"/>
    <property type="molecule type" value="Genomic_DNA"/>
</dbReference>
<dbReference type="OrthoDB" id="3808044at2"/>
<proteinExistence type="predicted"/>
<dbReference type="AlphaFoldDB" id="A0A1I4GZE3"/>
<keyword evidence="2" id="KW-0472">Membrane</keyword>
<keyword evidence="4" id="KW-1185">Reference proteome</keyword>
<evidence type="ECO:0000313" key="3">
    <source>
        <dbReference type="EMBL" id="SFL35384.1"/>
    </source>
</evidence>
<keyword evidence="2" id="KW-0812">Transmembrane</keyword>
<sequence>MHVCPACGTSNGPGDDFCGNCGAYLGWSDTPPAPGTRSEQAAPPEPAPAPAPAPPPAEKPASAAGGAGPGAEPGREEDTSPPPRTGPGRDLTGPPAPAPAPAPAPKTATPDPVVPVRPAKPVAPRPVVRPAAVPDEAAGTPCHACGTPNPPGRRFCRRCAAALNPAADPAPPPWWRTVWPPRRRARAGSGRAVRFLVTLAAVAAVCAGALLLLPAGRTVFEDARDKMSKPGPVTPVDIEASAELPRHPAVNTTDGVSNRYWGAPAPGASVTYTFREPFRLVDLIIINGASKSPEDYARQARALRLDLEVTEQDGTRHREELTLGDKPGPQTFPLGISDVKTVRLVLRSAVDLTADRHLALAEVEFFQRG</sequence>
<feature type="compositionally biased region" description="Pro residues" evidence="1">
    <location>
        <begin position="94"/>
        <end position="104"/>
    </location>
</feature>